<keyword evidence="8" id="KW-0028">Amino-acid biosynthesis</keyword>
<dbReference type="EMBL" id="SHBH01000003">
    <property type="protein sequence ID" value="RZO27404.1"/>
    <property type="molecule type" value="Genomic_DNA"/>
</dbReference>
<evidence type="ECO:0000256" key="4">
    <source>
        <dbReference type="ARBA" id="ARBA00011037"/>
    </source>
</evidence>
<feature type="active site" description="Proton acceptor" evidence="8 9">
    <location>
        <position position="22"/>
    </location>
</feature>
<comment type="caution">
    <text evidence="12">The sequence shown here is derived from an EMBL/GenBank/DDBJ whole genome shotgun (WGS) entry which is preliminary data.</text>
</comment>
<dbReference type="NCBIfam" id="NF003804">
    <property type="entry name" value="PRK05395.1-1"/>
    <property type="match status" value="1"/>
</dbReference>
<dbReference type="Pfam" id="PF01220">
    <property type="entry name" value="DHquinase_II"/>
    <property type="match status" value="1"/>
</dbReference>
<dbReference type="NCBIfam" id="TIGR01088">
    <property type="entry name" value="aroQ"/>
    <property type="match status" value="1"/>
</dbReference>
<dbReference type="UniPathway" id="UPA00053">
    <property type="reaction ID" value="UER00086"/>
</dbReference>
<feature type="active site" description="Proton donor" evidence="8 9">
    <location>
        <position position="100"/>
    </location>
</feature>
<feature type="binding site" evidence="8 10">
    <location>
        <begin position="101"/>
        <end position="102"/>
    </location>
    <ligand>
        <name>substrate</name>
    </ligand>
</feature>
<reference evidence="12 13" key="1">
    <citation type="submission" date="2019-02" db="EMBL/GenBank/DDBJ databases">
        <title>Prokaryotic population dynamics and viral predation in marine succession experiment using metagenomics: the confinement effect.</title>
        <authorList>
            <person name="Haro-Moreno J.M."/>
            <person name="Rodriguez-Valera F."/>
            <person name="Lopez-Perez M."/>
        </authorList>
    </citation>
    <scope>NUCLEOTIDE SEQUENCE [LARGE SCALE GENOMIC DNA]</scope>
    <source>
        <strain evidence="12">MED-G162</strain>
    </source>
</reference>
<evidence type="ECO:0000313" key="13">
    <source>
        <dbReference type="Proteomes" id="UP000319384"/>
    </source>
</evidence>
<dbReference type="InterPro" id="IPR036441">
    <property type="entry name" value="DHquinase_II_sf"/>
</dbReference>
<dbReference type="InterPro" id="IPR001874">
    <property type="entry name" value="DHquinase_II"/>
</dbReference>
<feature type="binding site" evidence="8 10">
    <location>
        <position position="80"/>
    </location>
    <ligand>
        <name>substrate</name>
    </ligand>
</feature>
<evidence type="ECO:0000256" key="10">
    <source>
        <dbReference type="PIRSR" id="PIRSR001399-2"/>
    </source>
</evidence>
<dbReference type="GO" id="GO:0009073">
    <property type="term" value="P:aromatic amino acid family biosynthetic process"/>
    <property type="evidence" value="ECO:0007669"/>
    <property type="project" value="UniProtKB-KW"/>
</dbReference>
<accession>A0A520N1R2</accession>
<gene>
    <name evidence="8 12" type="primary">aroQ</name>
    <name evidence="12" type="ORF">EVA95_00710</name>
</gene>
<feature type="site" description="Transition state stabilizer" evidence="8 11">
    <location>
        <position position="17"/>
    </location>
</feature>
<evidence type="ECO:0000256" key="8">
    <source>
        <dbReference type="HAMAP-Rule" id="MF_00169"/>
    </source>
</evidence>
<comment type="pathway">
    <text evidence="3 8">Metabolic intermediate biosynthesis; chorismate biosynthesis; chorismate from D-erythrose 4-phosphate and phosphoenolpyruvate: step 3/7.</text>
</comment>
<feature type="binding site" evidence="8 10">
    <location>
        <position position="87"/>
    </location>
    <ligand>
        <name>substrate</name>
    </ligand>
</feature>
<protein>
    <recommendedName>
        <fullName evidence="6 8">3-dehydroquinate dehydratase</fullName>
        <shortName evidence="8">3-dehydroquinase</shortName>
        <ecNumber evidence="6 8">4.2.1.10</ecNumber>
    </recommendedName>
    <alternativeName>
        <fullName evidence="8">Type II DHQase</fullName>
    </alternativeName>
</protein>
<evidence type="ECO:0000256" key="9">
    <source>
        <dbReference type="PIRSR" id="PIRSR001399-1"/>
    </source>
</evidence>
<proteinExistence type="inferred from homology"/>
<comment type="similarity">
    <text evidence="4 8">Belongs to the type-II 3-dehydroquinase family.</text>
</comment>
<dbReference type="SUPFAM" id="SSF52304">
    <property type="entry name" value="Type II 3-dehydroquinate dehydratase"/>
    <property type="match status" value="1"/>
</dbReference>
<dbReference type="NCBIfam" id="NF003806">
    <property type="entry name" value="PRK05395.1-3"/>
    <property type="match status" value="1"/>
</dbReference>
<dbReference type="GO" id="GO:0019631">
    <property type="term" value="P:quinate catabolic process"/>
    <property type="evidence" value="ECO:0007669"/>
    <property type="project" value="TreeGrafter"/>
</dbReference>
<dbReference type="GO" id="GO:0003855">
    <property type="term" value="F:3-dehydroquinate dehydratase activity"/>
    <property type="evidence" value="ECO:0007669"/>
    <property type="project" value="UniProtKB-UniRule"/>
</dbReference>
<dbReference type="Gene3D" id="3.40.50.9100">
    <property type="entry name" value="Dehydroquinase, class II"/>
    <property type="match status" value="1"/>
</dbReference>
<dbReference type="HAMAP" id="MF_00169">
    <property type="entry name" value="AroQ"/>
    <property type="match status" value="1"/>
</dbReference>
<sequence>MKILVLNGPNLNMLGLREKNIYGSETLNDIETKLSKIAEKSKCEISFYQSNAEHELIDAIHKAFKDNVNSIIFNPAGYTHTSIALRDAILAVKIPFYEVHISDIDSREDFRKRSYFSDIAEKVISGNGTHGYVLALEDAIKVQS</sequence>
<name>A0A520N1R2_9GAMM</name>
<evidence type="ECO:0000313" key="12">
    <source>
        <dbReference type="EMBL" id="RZO27404.1"/>
    </source>
</evidence>
<dbReference type="PANTHER" id="PTHR21272:SF3">
    <property type="entry name" value="CATABOLIC 3-DEHYDROQUINASE"/>
    <property type="match status" value="1"/>
</dbReference>
<dbReference type="NCBIfam" id="NF003805">
    <property type="entry name" value="PRK05395.1-2"/>
    <property type="match status" value="1"/>
</dbReference>
<dbReference type="AlphaFoldDB" id="A0A520N1R2"/>
<keyword evidence="7 8" id="KW-0456">Lyase</keyword>
<dbReference type="Proteomes" id="UP000319384">
    <property type="component" value="Unassembled WGS sequence"/>
</dbReference>
<evidence type="ECO:0000256" key="11">
    <source>
        <dbReference type="PIRSR" id="PIRSR001399-3"/>
    </source>
</evidence>
<dbReference type="PROSITE" id="PS01029">
    <property type="entry name" value="DEHYDROQUINASE_II"/>
    <property type="match status" value="1"/>
</dbReference>
<comment type="catalytic activity">
    <reaction evidence="1 8">
        <text>3-dehydroquinate = 3-dehydroshikimate + H2O</text>
        <dbReference type="Rhea" id="RHEA:21096"/>
        <dbReference type="ChEBI" id="CHEBI:15377"/>
        <dbReference type="ChEBI" id="CHEBI:16630"/>
        <dbReference type="ChEBI" id="CHEBI:32364"/>
        <dbReference type="EC" id="4.2.1.10"/>
    </reaction>
</comment>
<evidence type="ECO:0000256" key="5">
    <source>
        <dbReference type="ARBA" id="ARBA00011193"/>
    </source>
</evidence>
<evidence type="ECO:0000256" key="3">
    <source>
        <dbReference type="ARBA" id="ARBA00004902"/>
    </source>
</evidence>
<evidence type="ECO:0000256" key="7">
    <source>
        <dbReference type="ARBA" id="ARBA00023239"/>
    </source>
</evidence>
<evidence type="ECO:0000256" key="6">
    <source>
        <dbReference type="ARBA" id="ARBA00012060"/>
    </source>
</evidence>
<feature type="binding site" evidence="8 10">
    <location>
        <position position="74"/>
    </location>
    <ligand>
        <name>substrate</name>
    </ligand>
</feature>
<evidence type="ECO:0000256" key="2">
    <source>
        <dbReference type="ARBA" id="ARBA00003924"/>
    </source>
</evidence>
<dbReference type="EC" id="4.2.1.10" evidence="6 8"/>
<dbReference type="NCBIfam" id="NF003807">
    <property type="entry name" value="PRK05395.1-4"/>
    <property type="match status" value="1"/>
</dbReference>
<dbReference type="PANTHER" id="PTHR21272">
    <property type="entry name" value="CATABOLIC 3-DEHYDROQUINASE"/>
    <property type="match status" value="1"/>
</dbReference>
<dbReference type="PIRSF" id="PIRSF001399">
    <property type="entry name" value="DHquinase_II"/>
    <property type="match status" value="1"/>
</dbReference>
<keyword evidence="8" id="KW-0057">Aromatic amino acid biosynthesis</keyword>
<dbReference type="GO" id="GO:0009423">
    <property type="term" value="P:chorismate biosynthetic process"/>
    <property type="evidence" value="ECO:0007669"/>
    <property type="project" value="UniProtKB-UniRule"/>
</dbReference>
<comment type="function">
    <text evidence="2 8">Catalyzes a trans-dehydration via an enolate intermediate.</text>
</comment>
<dbReference type="CDD" id="cd00466">
    <property type="entry name" value="DHQase_II"/>
    <property type="match status" value="1"/>
</dbReference>
<evidence type="ECO:0000256" key="1">
    <source>
        <dbReference type="ARBA" id="ARBA00001864"/>
    </source>
</evidence>
<dbReference type="InterPro" id="IPR018509">
    <property type="entry name" value="DHquinase_II_CS"/>
</dbReference>
<organism evidence="12 13">
    <name type="scientific">SAR86 cluster bacterium</name>
    <dbReference type="NCBI Taxonomy" id="2030880"/>
    <lineage>
        <taxon>Bacteria</taxon>
        <taxon>Pseudomonadati</taxon>
        <taxon>Pseudomonadota</taxon>
        <taxon>Gammaproteobacteria</taxon>
        <taxon>SAR86 cluster</taxon>
    </lineage>
</organism>
<dbReference type="GO" id="GO:0008652">
    <property type="term" value="P:amino acid biosynthetic process"/>
    <property type="evidence" value="ECO:0007669"/>
    <property type="project" value="UniProtKB-KW"/>
</dbReference>
<feature type="binding site" evidence="8 10">
    <location>
        <position position="111"/>
    </location>
    <ligand>
        <name>substrate</name>
    </ligand>
</feature>
<comment type="subunit">
    <text evidence="5 8">Homododecamer.</text>
</comment>